<dbReference type="AlphaFoldDB" id="A0AAW5WP79"/>
<accession>A0AAW5WP79</accession>
<name>A0AAW5WP79_STRCR</name>
<proteinExistence type="predicted"/>
<dbReference type="Proteomes" id="UP001208029">
    <property type="component" value="Unassembled WGS sequence"/>
</dbReference>
<organism evidence="1 2">
    <name type="scientific">Streptococcus cristatus</name>
    <dbReference type="NCBI Taxonomy" id="45634"/>
    <lineage>
        <taxon>Bacteria</taxon>
        <taxon>Bacillati</taxon>
        <taxon>Bacillota</taxon>
        <taxon>Bacilli</taxon>
        <taxon>Lactobacillales</taxon>
        <taxon>Streptococcaceae</taxon>
        <taxon>Streptococcus</taxon>
    </lineage>
</organism>
<gene>
    <name evidence="1" type="ORF">MK546_07460</name>
</gene>
<dbReference type="EMBL" id="JAKUYZ010000011">
    <property type="protein sequence ID" value="MCY7221918.1"/>
    <property type="molecule type" value="Genomic_DNA"/>
</dbReference>
<evidence type="ECO:0000313" key="1">
    <source>
        <dbReference type="EMBL" id="MCY7221918.1"/>
    </source>
</evidence>
<protein>
    <submittedName>
        <fullName evidence="1">Uncharacterized protein</fullName>
    </submittedName>
</protein>
<comment type="caution">
    <text evidence="1">The sequence shown here is derived from an EMBL/GenBank/DDBJ whole genome shotgun (WGS) entry which is preliminary data.</text>
</comment>
<reference evidence="1" key="2">
    <citation type="submission" date="2022-02" db="EMBL/GenBank/DDBJ databases">
        <authorList>
            <person name="Christensen J.J.E."/>
            <person name="Jensen C.S."/>
            <person name="Nielsen X.C."/>
            <person name="Dargis R."/>
        </authorList>
    </citation>
    <scope>NUCLEOTIDE SEQUENCE</scope>
    <source>
        <strain evidence="1">K13014465</strain>
    </source>
</reference>
<dbReference type="RefSeq" id="WP_268731680.1">
    <property type="nucleotide sequence ID" value="NZ_JAKUYZ010000011.1"/>
</dbReference>
<evidence type="ECO:0000313" key="2">
    <source>
        <dbReference type="Proteomes" id="UP001208029"/>
    </source>
</evidence>
<reference evidence="1" key="1">
    <citation type="journal article" date="2022" name="Med Res Arch">
        <title>Genomic identification of streptococcal strains and relation to clinical characteristics. A substudy to The Partial Oral Treatment of Endocarditis (POET) Trial.</title>
        <authorList>
            <person name="Christensen J."/>
            <person name="Jensen C."/>
            <person name="Dargis R."/>
            <person name="Nielsen X."/>
            <person name="Pries- Heje M."/>
            <person name="Wiingaard C."/>
            <person name="Ihlemann N."/>
            <person name="Gill S."/>
            <person name="Bruun N."/>
            <person name="Elming H."/>
            <person name="Povlsen J."/>
            <person name="Madsen T."/>
            <person name="Jensen K."/>
            <person name="Fuursted K."/>
            <person name="Ostergaard L."/>
            <person name="Christiansen U."/>
            <person name="Rosenvinge F."/>
            <person name="Helweg-Larsen J."/>
            <person name="Fosbol E."/>
            <person name="Kober L."/>
            <person name="Torp-Pedersen C."/>
            <person name="Tonder N."/>
            <person name="Moser C."/>
            <person name="Iversen K."/>
            <person name="Bundgaard H."/>
        </authorList>
    </citation>
    <scope>NUCLEOTIDE SEQUENCE</scope>
    <source>
        <strain evidence="1">K13014465</strain>
    </source>
</reference>
<sequence length="152" mass="17732">MKFEDYTWDKEFEIKGYFSELPGNVIHNSLSGILHYSPSEIILELFGAFDDEDKISFGFGKYLEKIYGFSNYGNILILNTYGEPMGISSSPGFPITKYRVKNFKIYKVSYNKIESFESIPDSFENLISKLDAEEIKEYKFSFDPYLPHYLKN</sequence>